<keyword evidence="3" id="KW-1003">Cell membrane</keyword>
<keyword evidence="5 8" id="KW-1133">Transmembrane helix</keyword>
<evidence type="ECO:0000259" key="9">
    <source>
        <dbReference type="Pfam" id="PF09335"/>
    </source>
</evidence>
<accession>A0A8J3ZJR9</accession>
<reference evidence="10" key="1">
    <citation type="submission" date="2021-01" db="EMBL/GenBank/DDBJ databases">
        <title>Whole genome shotgun sequence of Virgisporangium aurantiacum NBRC 16421.</title>
        <authorList>
            <person name="Komaki H."/>
            <person name="Tamura T."/>
        </authorList>
    </citation>
    <scope>NUCLEOTIDE SEQUENCE</scope>
    <source>
        <strain evidence="10">NBRC 16421</strain>
    </source>
</reference>
<evidence type="ECO:0000256" key="7">
    <source>
        <dbReference type="SAM" id="MobiDB-lite"/>
    </source>
</evidence>
<name>A0A8J3ZJR9_9ACTN</name>
<feature type="transmembrane region" description="Helical" evidence="8">
    <location>
        <begin position="264"/>
        <end position="288"/>
    </location>
</feature>
<feature type="transmembrane region" description="Helical" evidence="8">
    <location>
        <begin position="332"/>
        <end position="354"/>
    </location>
</feature>
<proteinExistence type="inferred from homology"/>
<feature type="domain" description="VTT" evidence="9">
    <location>
        <begin position="126"/>
        <end position="251"/>
    </location>
</feature>
<evidence type="ECO:0000256" key="1">
    <source>
        <dbReference type="ARBA" id="ARBA00004651"/>
    </source>
</evidence>
<feature type="transmembrane region" description="Helical" evidence="8">
    <location>
        <begin position="537"/>
        <end position="555"/>
    </location>
</feature>
<keyword evidence="4 8" id="KW-0812">Transmembrane</keyword>
<keyword evidence="6 8" id="KW-0472">Membrane</keyword>
<feature type="transmembrane region" description="Helical" evidence="8">
    <location>
        <begin position="104"/>
        <end position="126"/>
    </location>
</feature>
<evidence type="ECO:0000256" key="5">
    <source>
        <dbReference type="ARBA" id="ARBA00022989"/>
    </source>
</evidence>
<feature type="transmembrane region" description="Helical" evidence="8">
    <location>
        <begin position="507"/>
        <end position="531"/>
    </location>
</feature>
<dbReference type="AlphaFoldDB" id="A0A8J3ZJR9"/>
<evidence type="ECO:0000256" key="8">
    <source>
        <dbReference type="SAM" id="Phobius"/>
    </source>
</evidence>
<dbReference type="PANTHER" id="PTHR30353:SF15">
    <property type="entry name" value="INNER MEMBRANE PROTEIN YABI"/>
    <property type="match status" value="1"/>
</dbReference>
<dbReference type="Proteomes" id="UP000612585">
    <property type="component" value="Unassembled WGS sequence"/>
</dbReference>
<organism evidence="10 11">
    <name type="scientific">Virgisporangium aurantiacum</name>
    <dbReference type="NCBI Taxonomy" id="175570"/>
    <lineage>
        <taxon>Bacteria</taxon>
        <taxon>Bacillati</taxon>
        <taxon>Actinomycetota</taxon>
        <taxon>Actinomycetes</taxon>
        <taxon>Micromonosporales</taxon>
        <taxon>Micromonosporaceae</taxon>
        <taxon>Virgisporangium</taxon>
    </lineage>
</organism>
<feature type="transmembrane region" description="Helical" evidence="8">
    <location>
        <begin position="385"/>
        <end position="409"/>
    </location>
</feature>
<sequence>MKLICERTTFIPGFCVFSLHHNTFSVSPASTPRQLRYITLRYSEWLIAVMTADAAWSRCPPYRERLRRRGSPGSPSWRGLARSIGDLGNRVQVLLTLVEQLPPALIYLVAALLVTAETAWIFGLVLPAEATLLLVGFLAYLGTLRLLPALLVMTVAALVGDFLAWRAGRRYGPRVRASRVGRRVGDQRWDRGHSMLRRMGGRGVFAARWIAFIRTLVPRLAGSAGMPYREFGPWNAVGVVTWVCTSVLIGYLAGTSYKEVSERLGRATGAVLAFVGCVLLIVLVGRWLGRNPDPTRALLARTGLLPALRWLQRRHGALYARLSLHIGPGWALVINLVIGLALLFVGSLGLIWLVSALVDYSGLSELDTAIARSLRDRAASDVDSAATAIVTTARGSVLTAVVALVALFLGWRYHAWQNRAWRDEAGRADLVTMLGTVGAFLPLVLLAIAARVLPHADADDPAGRSVLPTPDSVEPFETARLFGAGPVVTASLCTLAWLVARYVHWPWAVTAWTGAAAGTVLIVGARVYLGWSYASEAVTSVLVGVLWTAVFMVAWTTRDHTVAADPDPPSDQTREPSPPGTPS</sequence>
<evidence type="ECO:0000313" key="11">
    <source>
        <dbReference type="Proteomes" id="UP000612585"/>
    </source>
</evidence>
<feature type="transmembrane region" description="Helical" evidence="8">
    <location>
        <begin position="430"/>
        <end position="453"/>
    </location>
</feature>
<keyword evidence="11" id="KW-1185">Reference proteome</keyword>
<protein>
    <recommendedName>
        <fullName evidence="9">VTT domain-containing protein</fullName>
    </recommendedName>
</protein>
<gene>
    <name evidence="10" type="ORF">Vau01_115990</name>
</gene>
<dbReference type="EMBL" id="BOPG01000107">
    <property type="protein sequence ID" value="GIJ64083.1"/>
    <property type="molecule type" value="Genomic_DNA"/>
</dbReference>
<feature type="transmembrane region" description="Helical" evidence="8">
    <location>
        <begin position="146"/>
        <end position="165"/>
    </location>
</feature>
<feature type="region of interest" description="Disordered" evidence="7">
    <location>
        <begin position="562"/>
        <end position="583"/>
    </location>
</feature>
<evidence type="ECO:0000256" key="3">
    <source>
        <dbReference type="ARBA" id="ARBA00022475"/>
    </source>
</evidence>
<comment type="similarity">
    <text evidence="2">Belongs to the DedA family.</text>
</comment>
<evidence type="ECO:0000313" key="10">
    <source>
        <dbReference type="EMBL" id="GIJ64083.1"/>
    </source>
</evidence>
<dbReference type="PANTHER" id="PTHR30353">
    <property type="entry name" value="INNER MEMBRANE PROTEIN DEDA-RELATED"/>
    <property type="match status" value="1"/>
</dbReference>
<evidence type="ECO:0000256" key="6">
    <source>
        <dbReference type="ARBA" id="ARBA00023136"/>
    </source>
</evidence>
<feature type="transmembrane region" description="Helical" evidence="8">
    <location>
        <begin position="481"/>
        <end position="500"/>
    </location>
</feature>
<comment type="caution">
    <text evidence="10">The sequence shown here is derived from an EMBL/GenBank/DDBJ whole genome shotgun (WGS) entry which is preliminary data.</text>
</comment>
<dbReference type="GO" id="GO:0005886">
    <property type="term" value="C:plasma membrane"/>
    <property type="evidence" value="ECO:0007669"/>
    <property type="project" value="UniProtKB-SubCell"/>
</dbReference>
<evidence type="ECO:0000256" key="4">
    <source>
        <dbReference type="ARBA" id="ARBA00022692"/>
    </source>
</evidence>
<dbReference type="InterPro" id="IPR032818">
    <property type="entry name" value="DedA-like"/>
</dbReference>
<comment type="subcellular location">
    <subcellularLocation>
        <location evidence="1">Cell membrane</location>
        <topology evidence="1">Multi-pass membrane protein</topology>
    </subcellularLocation>
</comment>
<evidence type="ECO:0000256" key="2">
    <source>
        <dbReference type="ARBA" id="ARBA00010792"/>
    </source>
</evidence>
<feature type="transmembrane region" description="Helical" evidence="8">
    <location>
        <begin position="233"/>
        <end position="252"/>
    </location>
</feature>
<dbReference type="InterPro" id="IPR032816">
    <property type="entry name" value="VTT_dom"/>
</dbReference>
<dbReference type="Pfam" id="PF09335">
    <property type="entry name" value="VTT_dom"/>
    <property type="match status" value="1"/>
</dbReference>